<evidence type="ECO:0000256" key="5">
    <source>
        <dbReference type="ARBA" id="ARBA00022692"/>
    </source>
</evidence>
<name>A0A1F5FUX6_9BACT</name>
<organism evidence="10 11">
    <name type="scientific">Candidatus Collierbacteria bacterium RIFOXYD1_FULL_40_9</name>
    <dbReference type="NCBI Taxonomy" id="1817731"/>
    <lineage>
        <taxon>Bacteria</taxon>
        <taxon>Candidatus Collieribacteriota</taxon>
    </lineage>
</organism>
<keyword evidence="3" id="KW-0328">Glycosyltransferase</keyword>
<keyword evidence="6 8" id="KW-1133">Transmembrane helix</keyword>
<dbReference type="AlphaFoldDB" id="A0A1F5FUX6"/>
<dbReference type="EMBL" id="MFAQ01000019">
    <property type="protein sequence ID" value="OGD83354.1"/>
    <property type="molecule type" value="Genomic_DNA"/>
</dbReference>
<evidence type="ECO:0000256" key="8">
    <source>
        <dbReference type="SAM" id="Phobius"/>
    </source>
</evidence>
<comment type="subcellular location">
    <subcellularLocation>
        <location evidence="1">Cell membrane</location>
        <topology evidence="1">Multi-pass membrane protein</topology>
    </subcellularLocation>
</comment>
<comment type="caution">
    <text evidence="10">The sequence shown here is derived from an EMBL/GenBank/DDBJ whole genome shotgun (WGS) entry which is preliminary data.</text>
</comment>
<evidence type="ECO:0000259" key="9">
    <source>
        <dbReference type="Pfam" id="PF13231"/>
    </source>
</evidence>
<feature type="transmembrane region" description="Helical" evidence="8">
    <location>
        <begin position="266"/>
        <end position="286"/>
    </location>
</feature>
<evidence type="ECO:0000256" key="7">
    <source>
        <dbReference type="ARBA" id="ARBA00023136"/>
    </source>
</evidence>
<feature type="transmembrane region" description="Helical" evidence="8">
    <location>
        <begin position="144"/>
        <end position="166"/>
    </location>
</feature>
<accession>A0A1F5FUX6</accession>
<feature type="transmembrane region" description="Helical" evidence="8">
    <location>
        <begin position="101"/>
        <end position="132"/>
    </location>
</feature>
<dbReference type="GO" id="GO:0016763">
    <property type="term" value="F:pentosyltransferase activity"/>
    <property type="evidence" value="ECO:0007669"/>
    <property type="project" value="TreeGrafter"/>
</dbReference>
<evidence type="ECO:0000256" key="3">
    <source>
        <dbReference type="ARBA" id="ARBA00022676"/>
    </source>
</evidence>
<keyword evidence="5 8" id="KW-0812">Transmembrane</keyword>
<dbReference type="GO" id="GO:0005886">
    <property type="term" value="C:plasma membrane"/>
    <property type="evidence" value="ECO:0007669"/>
    <property type="project" value="UniProtKB-SubCell"/>
</dbReference>
<dbReference type="Proteomes" id="UP000179237">
    <property type="component" value="Unassembled WGS sequence"/>
</dbReference>
<evidence type="ECO:0000313" key="10">
    <source>
        <dbReference type="EMBL" id="OGD83354.1"/>
    </source>
</evidence>
<feature type="domain" description="Glycosyltransferase RgtA/B/C/D-like" evidence="9">
    <location>
        <begin position="5"/>
        <end position="162"/>
    </location>
</feature>
<dbReference type="PANTHER" id="PTHR33908:SF11">
    <property type="entry name" value="MEMBRANE PROTEIN"/>
    <property type="match status" value="1"/>
</dbReference>
<protein>
    <recommendedName>
        <fullName evidence="9">Glycosyltransferase RgtA/B/C/D-like domain-containing protein</fullName>
    </recommendedName>
</protein>
<keyword evidence="7 8" id="KW-0472">Membrane</keyword>
<keyword evidence="4" id="KW-0808">Transferase</keyword>
<dbReference type="GO" id="GO:0009103">
    <property type="term" value="P:lipopolysaccharide biosynthetic process"/>
    <property type="evidence" value="ECO:0007669"/>
    <property type="project" value="UniProtKB-ARBA"/>
</dbReference>
<dbReference type="InterPro" id="IPR038731">
    <property type="entry name" value="RgtA/B/C-like"/>
</dbReference>
<evidence type="ECO:0000256" key="1">
    <source>
        <dbReference type="ARBA" id="ARBA00004651"/>
    </source>
</evidence>
<feature type="transmembrane region" description="Helical" evidence="8">
    <location>
        <begin position="219"/>
        <end position="236"/>
    </location>
</feature>
<proteinExistence type="predicted"/>
<dbReference type="InterPro" id="IPR050297">
    <property type="entry name" value="LipidA_mod_glycosyltrf_83"/>
</dbReference>
<reference evidence="10 11" key="1">
    <citation type="journal article" date="2016" name="Nat. Commun.">
        <title>Thousands of microbial genomes shed light on interconnected biogeochemical processes in an aquifer system.</title>
        <authorList>
            <person name="Anantharaman K."/>
            <person name="Brown C.T."/>
            <person name="Hug L.A."/>
            <person name="Sharon I."/>
            <person name="Castelle C.J."/>
            <person name="Probst A.J."/>
            <person name="Thomas B.C."/>
            <person name="Singh A."/>
            <person name="Wilkins M.J."/>
            <person name="Karaoz U."/>
            <person name="Brodie E.L."/>
            <person name="Williams K.H."/>
            <person name="Hubbard S.S."/>
            <person name="Banfield J.F."/>
        </authorList>
    </citation>
    <scope>NUCLEOTIDE SEQUENCE [LARGE SCALE GENOMIC DNA]</scope>
</reference>
<feature type="transmembrane region" description="Helical" evidence="8">
    <location>
        <begin position="243"/>
        <end position="260"/>
    </location>
</feature>
<evidence type="ECO:0000256" key="4">
    <source>
        <dbReference type="ARBA" id="ARBA00022679"/>
    </source>
</evidence>
<dbReference type="PANTHER" id="PTHR33908">
    <property type="entry name" value="MANNOSYLTRANSFERASE YKCB-RELATED"/>
    <property type="match status" value="1"/>
</dbReference>
<keyword evidence="2" id="KW-1003">Cell membrane</keyword>
<evidence type="ECO:0000313" key="11">
    <source>
        <dbReference type="Proteomes" id="UP000179237"/>
    </source>
</evidence>
<sequence>MYLGPLYYYLLAPALFLSGLNPVGPAIANALIGTLTVLLTWFAGRAWFGKVAGFVSAFFLAISPVAIIYSRSSWNPNPAPLFALICAYSIYQVWQNQKPKWIVVTAISLAAALQMHYLCLLLIPFLGLFWFLSLRSQNKLQKSALLRSSALGFLIFLLIMSPLVLFDLKHEGMNFKAFKSFFTDRQTTINLNPAKSDRFLPVLETINTDLYLARQDLDSVWPLIIFICLVFFALVANKNKSATYLTVIWIAIAVLGLGVYKQHVYIHYLGFIYPAVFLLLGLIISLGVTHKSAIVKFLSLSLFVYLTFLNAKFSPLWQQPNRQMQITENAVDLIIKESDGKPFNFGLIAKQNYDESYRYFFENKKAKMIRGEAGVTDQLFVICEDGDKCQPEGNPAYQIAIFGPAKVIKTWQINHLKIYLLKKTP</sequence>
<gene>
    <name evidence="10" type="ORF">A2572_01595</name>
</gene>
<evidence type="ECO:0000256" key="6">
    <source>
        <dbReference type="ARBA" id="ARBA00022989"/>
    </source>
</evidence>
<evidence type="ECO:0000256" key="2">
    <source>
        <dbReference type="ARBA" id="ARBA00022475"/>
    </source>
</evidence>
<feature type="transmembrane region" description="Helical" evidence="8">
    <location>
        <begin position="46"/>
        <end position="67"/>
    </location>
</feature>
<dbReference type="Pfam" id="PF13231">
    <property type="entry name" value="PMT_2"/>
    <property type="match status" value="1"/>
</dbReference>
<feature type="transmembrane region" description="Helical" evidence="8">
    <location>
        <begin position="293"/>
        <end position="311"/>
    </location>
</feature>